<dbReference type="InterPro" id="IPR039536">
    <property type="entry name" value="TetR_C_Proteobacteria"/>
</dbReference>
<keyword evidence="1" id="KW-0805">Transcription regulation</keyword>
<protein>
    <submittedName>
        <fullName evidence="6">TetR/AcrR family transcriptional regulator</fullName>
    </submittedName>
</protein>
<reference evidence="6" key="1">
    <citation type="journal article" date="2022" name="Front. Microbiol.">
        <title>New perspectives on an old grouping: The genomic and phenotypic variability of Oxalobacter formigenes and the implications for calcium oxalate stone prevention.</title>
        <authorList>
            <person name="Chmiel J.A."/>
            <person name="Carr C."/>
            <person name="Stuivenberg G.A."/>
            <person name="Venema R."/>
            <person name="Chanyi R.M."/>
            <person name="Al K.F."/>
            <person name="Giguere D."/>
            <person name="Say H."/>
            <person name="Akouris P.P."/>
            <person name="Dominguez Romero S.A."/>
            <person name="Kwong A."/>
            <person name="Tai V."/>
            <person name="Koval S.F."/>
            <person name="Razvi H."/>
            <person name="Bjazevic J."/>
            <person name="Burton J.P."/>
        </authorList>
    </citation>
    <scope>NUCLEOTIDE SEQUENCE</scope>
    <source>
        <strain evidence="6">WoOx3</strain>
    </source>
</reference>
<dbReference type="SUPFAM" id="SSF46689">
    <property type="entry name" value="Homeodomain-like"/>
    <property type="match status" value="1"/>
</dbReference>
<feature type="DNA-binding region" description="H-T-H motif" evidence="4">
    <location>
        <begin position="30"/>
        <end position="49"/>
    </location>
</feature>
<evidence type="ECO:0000256" key="4">
    <source>
        <dbReference type="PROSITE-ProRule" id="PRU00335"/>
    </source>
</evidence>
<dbReference type="Gene3D" id="1.10.357.10">
    <property type="entry name" value="Tetracycline Repressor, domain 2"/>
    <property type="match status" value="1"/>
</dbReference>
<gene>
    <name evidence="6" type="ORF">NB640_00200</name>
</gene>
<dbReference type="GO" id="GO:0000976">
    <property type="term" value="F:transcription cis-regulatory region binding"/>
    <property type="evidence" value="ECO:0007669"/>
    <property type="project" value="TreeGrafter"/>
</dbReference>
<dbReference type="InterPro" id="IPR001647">
    <property type="entry name" value="HTH_TetR"/>
</dbReference>
<name>A0A9E9LVU0_9BURK</name>
<dbReference type="InterPro" id="IPR036271">
    <property type="entry name" value="Tet_transcr_reg_TetR-rel_C_sf"/>
</dbReference>
<dbReference type="PRINTS" id="PR00455">
    <property type="entry name" value="HTHTETR"/>
</dbReference>
<evidence type="ECO:0000313" key="7">
    <source>
        <dbReference type="Proteomes" id="UP001156215"/>
    </source>
</evidence>
<organism evidence="6 7">
    <name type="scientific">Oxalobacter vibrioformis</name>
    <dbReference type="NCBI Taxonomy" id="933080"/>
    <lineage>
        <taxon>Bacteria</taxon>
        <taxon>Pseudomonadati</taxon>
        <taxon>Pseudomonadota</taxon>
        <taxon>Betaproteobacteria</taxon>
        <taxon>Burkholderiales</taxon>
        <taxon>Oxalobacteraceae</taxon>
        <taxon>Oxalobacter</taxon>
    </lineage>
</organism>
<feature type="domain" description="HTH tetR-type" evidence="5">
    <location>
        <begin position="7"/>
        <end position="67"/>
    </location>
</feature>
<dbReference type="Pfam" id="PF14246">
    <property type="entry name" value="TetR_C_7"/>
    <property type="match status" value="1"/>
</dbReference>
<dbReference type="InterPro" id="IPR009057">
    <property type="entry name" value="Homeodomain-like_sf"/>
</dbReference>
<evidence type="ECO:0000259" key="5">
    <source>
        <dbReference type="PROSITE" id="PS50977"/>
    </source>
</evidence>
<dbReference type="PANTHER" id="PTHR30055:SF119">
    <property type="entry name" value="NALC"/>
    <property type="match status" value="1"/>
</dbReference>
<evidence type="ECO:0000256" key="2">
    <source>
        <dbReference type="ARBA" id="ARBA00023125"/>
    </source>
</evidence>
<dbReference type="FunFam" id="1.10.10.60:FF:000141">
    <property type="entry name" value="TetR family transcriptional regulator"/>
    <property type="match status" value="1"/>
</dbReference>
<evidence type="ECO:0000256" key="3">
    <source>
        <dbReference type="ARBA" id="ARBA00023163"/>
    </source>
</evidence>
<dbReference type="RefSeq" id="WP_269309130.1">
    <property type="nucleotide sequence ID" value="NZ_CP098242.1"/>
</dbReference>
<dbReference type="Pfam" id="PF00440">
    <property type="entry name" value="TetR_N"/>
    <property type="match status" value="1"/>
</dbReference>
<dbReference type="PANTHER" id="PTHR30055">
    <property type="entry name" value="HTH-TYPE TRANSCRIPTIONAL REGULATOR RUTR"/>
    <property type="match status" value="1"/>
</dbReference>
<keyword evidence="3" id="KW-0804">Transcription</keyword>
<keyword evidence="2 4" id="KW-0238">DNA-binding</keyword>
<evidence type="ECO:0000256" key="1">
    <source>
        <dbReference type="ARBA" id="ARBA00023015"/>
    </source>
</evidence>
<dbReference type="PROSITE" id="PS50977">
    <property type="entry name" value="HTH_TETR_2"/>
    <property type="match status" value="1"/>
</dbReference>
<dbReference type="SUPFAM" id="SSF48498">
    <property type="entry name" value="Tetracyclin repressor-like, C-terminal domain"/>
    <property type="match status" value="1"/>
</dbReference>
<accession>A0A9E9LVU0</accession>
<dbReference type="Proteomes" id="UP001156215">
    <property type="component" value="Chromosome"/>
</dbReference>
<dbReference type="AlphaFoldDB" id="A0A9E9LVU0"/>
<dbReference type="GO" id="GO:0003700">
    <property type="term" value="F:DNA-binding transcription factor activity"/>
    <property type="evidence" value="ECO:0007669"/>
    <property type="project" value="TreeGrafter"/>
</dbReference>
<proteinExistence type="predicted"/>
<evidence type="ECO:0000313" key="6">
    <source>
        <dbReference type="EMBL" id="WAW10131.1"/>
    </source>
</evidence>
<dbReference type="InterPro" id="IPR050109">
    <property type="entry name" value="HTH-type_TetR-like_transc_reg"/>
</dbReference>
<dbReference type="EMBL" id="CP098242">
    <property type="protein sequence ID" value="WAW10131.1"/>
    <property type="molecule type" value="Genomic_DNA"/>
</dbReference>
<dbReference type="KEGG" id="ovb:NB640_00200"/>
<sequence length="224" mass="25136">MTSKTRSKKRQAILDAAVQVFREMGFHNASMNIIAARVGGSKTTLYNHFPSKEAIFLEIVRDITQVQNPDVAPMIDLRITILTDATRNRIETALSALQGPVVNVPETLRCFGENFISFIYMPEVLAIRRLLFAESRQSEIGRLYYENGPKRARQRVADYLEKAMAAGYLKKTDAWVAAAHIRSLLDAECYEYYMLDVGESLPASRIKKMVASAVDVFMAAYGAT</sequence>
<keyword evidence="7" id="KW-1185">Reference proteome</keyword>